<dbReference type="PANTHER" id="PTHR14226:SF74">
    <property type="entry name" value="BLR4684 PROTEIN"/>
    <property type="match status" value="1"/>
</dbReference>
<dbReference type="InterPro" id="IPR050301">
    <property type="entry name" value="NTE"/>
</dbReference>
<dbReference type="GO" id="GO:0016787">
    <property type="term" value="F:hydrolase activity"/>
    <property type="evidence" value="ECO:0007669"/>
    <property type="project" value="UniProtKB-UniRule"/>
</dbReference>
<feature type="short sequence motif" description="GXGXXG" evidence="4">
    <location>
        <begin position="87"/>
        <end position="92"/>
    </location>
</feature>
<dbReference type="InterPro" id="IPR002641">
    <property type="entry name" value="PNPLA_dom"/>
</dbReference>
<evidence type="ECO:0000259" key="6">
    <source>
        <dbReference type="PROSITE" id="PS51635"/>
    </source>
</evidence>
<dbReference type="PROSITE" id="PS51635">
    <property type="entry name" value="PNPLA"/>
    <property type="match status" value="1"/>
</dbReference>
<feature type="short sequence motif" description="GXSXG" evidence="4">
    <location>
        <begin position="116"/>
        <end position="120"/>
    </location>
</feature>
<name>A0A0B8NZA9_9VIBR</name>
<dbReference type="PROSITE" id="PS51257">
    <property type="entry name" value="PROKAR_LIPOPROTEIN"/>
    <property type="match status" value="1"/>
</dbReference>
<dbReference type="AlphaFoldDB" id="A0A0B8NZA9"/>
<evidence type="ECO:0000313" key="8">
    <source>
        <dbReference type="Proteomes" id="UP000031670"/>
    </source>
</evidence>
<protein>
    <recommendedName>
        <fullName evidence="6">PNPLA domain-containing protein</fullName>
    </recommendedName>
</protein>
<dbReference type="GO" id="GO:0016042">
    <property type="term" value="P:lipid catabolic process"/>
    <property type="evidence" value="ECO:0007669"/>
    <property type="project" value="UniProtKB-UniRule"/>
</dbReference>
<dbReference type="EMBL" id="BBSA01000001">
    <property type="protein sequence ID" value="GAM59875.1"/>
    <property type="molecule type" value="Genomic_DNA"/>
</dbReference>
<feature type="chain" id="PRO_5002136625" description="PNPLA domain-containing protein" evidence="5">
    <location>
        <begin position="20"/>
        <end position="300"/>
    </location>
</feature>
<dbReference type="PANTHER" id="PTHR14226">
    <property type="entry name" value="NEUROPATHY TARGET ESTERASE/SWISS CHEESE D.MELANOGASTER"/>
    <property type="match status" value="1"/>
</dbReference>
<reference evidence="7 8" key="2">
    <citation type="submission" date="2015-01" db="EMBL/GenBank/DDBJ databases">
        <authorList>
            <consortium name="NBRP consortium"/>
            <person name="Sawabe T."/>
            <person name="Meirelles P."/>
            <person name="Feng G."/>
            <person name="Sayaka M."/>
            <person name="Hattori M."/>
            <person name="Ohkuma M."/>
        </authorList>
    </citation>
    <scope>NUCLEOTIDE SEQUENCE [LARGE SCALE GENOMIC DNA]</scope>
    <source>
        <strain evidence="7 8">JCM19232</strain>
    </source>
</reference>
<reference evidence="7 8" key="1">
    <citation type="submission" date="2015-01" db="EMBL/GenBank/DDBJ databases">
        <title>Vibrio sp. C5 JCM 19232 whole genome shotgun sequence.</title>
        <authorList>
            <person name="Sawabe T."/>
            <person name="Meirelles P."/>
            <person name="Feng G."/>
            <person name="Sayaka M."/>
            <person name="Hattori M."/>
            <person name="Ohkuma M."/>
        </authorList>
    </citation>
    <scope>NUCLEOTIDE SEQUENCE [LARGE SCALE GENOMIC DNA]</scope>
    <source>
        <strain evidence="7 8">JCM19232</strain>
    </source>
</reference>
<keyword evidence="3 4" id="KW-0443">Lipid metabolism</keyword>
<accession>A0A0B8NZA9</accession>
<organism evidence="7 8">
    <name type="scientific">Vibrio ishigakensis</name>
    <dbReference type="NCBI Taxonomy" id="1481914"/>
    <lineage>
        <taxon>Bacteria</taxon>
        <taxon>Pseudomonadati</taxon>
        <taxon>Pseudomonadota</taxon>
        <taxon>Gammaproteobacteria</taxon>
        <taxon>Vibrionales</taxon>
        <taxon>Vibrionaceae</taxon>
        <taxon>Vibrio</taxon>
    </lineage>
</organism>
<feature type="active site" description="Nucleophile" evidence="4">
    <location>
        <position position="118"/>
    </location>
</feature>
<keyword evidence="2 4" id="KW-0442">Lipid degradation</keyword>
<dbReference type="SUPFAM" id="SSF52151">
    <property type="entry name" value="FabD/lysophospholipase-like"/>
    <property type="match status" value="1"/>
</dbReference>
<feature type="active site" description="Proton acceptor" evidence="4">
    <location>
        <position position="262"/>
    </location>
</feature>
<evidence type="ECO:0000256" key="4">
    <source>
        <dbReference type="PROSITE-ProRule" id="PRU01161"/>
    </source>
</evidence>
<keyword evidence="5" id="KW-0732">Signal</keyword>
<feature type="domain" description="PNPLA" evidence="6">
    <location>
        <begin position="83"/>
        <end position="275"/>
    </location>
</feature>
<evidence type="ECO:0000256" key="5">
    <source>
        <dbReference type="SAM" id="SignalP"/>
    </source>
</evidence>
<feature type="signal peptide" evidence="5">
    <location>
        <begin position="1"/>
        <end position="19"/>
    </location>
</feature>
<evidence type="ECO:0000256" key="3">
    <source>
        <dbReference type="ARBA" id="ARBA00023098"/>
    </source>
</evidence>
<dbReference type="Proteomes" id="UP000031670">
    <property type="component" value="Unassembled WGS sequence"/>
</dbReference>
<comment type="caution">
    <text evidence="7">The sequence shown here is derived from an EMBL/GenBank/DDBJ whole genome shotgun (WGS) entry which is preliminary data.</text>
</comment>
<dbReference type="Gene3D" id="3.40.1090.10">
    <property type="entry name" value="Cytosolic phospholipase A2 catalytic domain"/>
    <property type="match status" value="2"/>
</dbReference>
<dbReference type="InterPro" id="IPR016035">
    <property type="entry name" value="Acyl_Trfase/lysoPLipase"/>
</dbReference>
<evidence type="ECO:0000256" key="2">
    <source>
        <dbReference type="ARBA" id="ARBA00022963"/>
    </source>
</evidence>
<evidence type="ECO:0000256" key="1">
    <source>
        <dbReference type="ARBA" id="ARBA00022801"/>
    </source>
</evidence>
<keyword evidence="1 4" id="KW-0378">Hydrolase</keyword>
<sequence length="300" mass="33138">MKSLKTTLAVVSLSLLVTACSTPHKLDKRVDAHNYTKVTLPMESSTQEAEPLRTWLGEDISYLYSEDNHTTPIRVNGDQLNILVLSGGGAKGSFGAGVIKGLHDSNTLPDYSIITGVSAGALLAPFVFVGDEEIDRLEEVMLGLNDKMILGKRNFLNTIFKDAFTNGEDLFSFIEQTYSDEMIEQVAQQHRNGRRLLIGTTHFDSEQMVVWNLGEIAASENPDKARLFHQILVASASIPGVFPPQFIDVELNGQPLEEMHVDGGLSAKCSYRQATSTLKRSTRHLVLRNLQRSRLSAMAF</sequence>
<gene>
    <name evidence="7" type="ORF">JCM19232_208</name>
</gene>
<evidence type="ECO:0000313" key="7">
    <source>
        <dbReference type="EMBL" id="GAM59875.1"/>
    </source>
</evidence>
<feature type="short sequence motif" description="DGA/G" evidence="4">
    <location>
        <begin position="262"/>
        <end position="264"/>
    </location>
</feature>
<proteinExistence type="predicted"/>
<dbReference type="Pfam" id="PF01734">
    <property type="entry name" value="Patatin"/>
    <property type="match status" value="1"/>
</dbReference>